<evidence type="ECO:0000256" key="6">
    <source>
        <dbReference type="PROSITE-ProRule" id="PRU00042"/>
    </source>
</evidence>
<dbReference type="OrthoDB" id="308383at2759"/>
<dbReference type="InterPro" id="IPR036236">
    <property type="entry name" value="Znf_C2H2_sf"/>
</dbReference>
<keyword evidence="3" id="KW-0489">Methyltransferase</keyword>
<keyword evidence="6" id="KW-0862">Zinc</keyword>
<accession>A0A2U1LRW0</accession>
<organism evidence="12 13">
    <name type="scientific">Artemisia annua</name>
    <name type="common">Sweet wormwood</name>
    <dbReference type="NCBI Taxonomy" id="35608"/>
    <lineage>
        <taxon>Eukaryota</taxon>
        <taxon>Viridiplantae</taxon>
        <taxon>Streptophyta</taxon>
        <taxon>Embryophyta</taxon>
        <taxon>Tracheophyta</taxon>
        <taxon>Spermatophyta</taxon>
        <taxon>Magnoliopsida</taxon>
        <taxon>eudicotyledons</taxon>
        <taxon>Gunneridae</taxon>
        <taxon>Pentapetalae</taxon>
        <taxon>asterids</taxon>
        <taxon>campanulids</taxon>
        <taxon>Asterales</taxon>
        <taxon>Asteraceae</taxon>
        <taxon>Asteroideae</taxon>
        <taxon>Anthemideae</taxon>
        <taxon>Artemisiinae</taxon>
        <taxon>Artemisia</taxon>
    </lineage>
</organism>
<evidence type="ECO:0000256" key="3">
    <source>
        <dbReference type="ARBA" id="ARBA00022603"/>
    </source>
</evidence>
<proteinExistence type="predicted"/>
<dbReference type="PANTHER" id="PTHR47325:SF1">
    <property type="entry name" value="HISTONE-LYSINE N-METHYLTRANSFERASE SUVR5"/>
    <property type="match status" value="1"/>
</dbReference>
<evidence type="ECO:0000256" key="7">
    <source>
        <dbReference type="SAM" id="MobiDB-lite"/>
    </source>
</evidence>
<dbReference type="PROSITE" id="PS50867">
    <property type="entry name" value="PRE_SET"/>
    <property type="match status" value="1"/>
</dbReference>
<protein>
    <submittedName>
        <fullName evidence="12">Nucleic acid binding protein</fullName>
    </submittedName>
</protein>
<dbReference type="EMBL" id="PKPP01008041">
    <property type="protein sequence ID" value="PWA51742.1"/>
    <property type="molecule type" value="Genomic_DNA"/>
</dbReference>
<dbReference type="Pfam" id="PF18868">
    <property type="entry name" value="zf-C2H2_3rep"/>
    <property type="match status" value="1"/>
</dbReference>
<dbReference type="InterPro" id="IPR007728">
    <property type="entry name" value="Pre-SET_dom"/>
</dbReference>
<dbReference type="SUPFAM" id="SSF82199">
    <property type="entry name" value="SET domain"/>
    <property type="match status" value="1"/>
</dbReference>
<evidence type="ECO:0000259" key="10">
    <source>
        <dbReference type="PROSITE" id="PS50867"/>
    </source>
</evidence>
<dbReference type="InterPro" id="IPR040689">
    <property type="entry name" value="SUVR5_Znf-C2H2_3rpt"/>
</dbReference>
<feature type="domain" description="C2H2-type" evidence="8">
    <location>
        <begin position="871"/>
        <end position="899"/>
    </location>
</feature>
<comment type="caution">
    <text evidence="12">The sequence shown here is derived from an EMBL/GenBank/DDBJ whole genome shotgun (WGS) entry which is preliminary data.</text>
</comment>
<dbReference type="PROSITE" id="PS50868">
    <property type="entry name" value="POST_SET"/>
    <property type="match status" value="1"/>
</dbReference>
<reference evidence="12 13" key="1">
    <citation type="journal article" date="2018" name="Mol. Plant">
        <title>The genome of Artemisia annua provides insight into the evolution of Asteraceae family and artemisinin biosynthesis.</title>
        <authorList>
            <person name="Shen Q."/>
            <person name="Zhang L."/>
            <person name="Liao Z."/>
            <person name="Wang S."/>
            <person name="Yan T."/>
            <person name="Shi P."/>
            <person name="Liu M."/>
            <person name="Fu X."/>
            <person name="Pan Q."/>
            <person name="Wang Y."/>
            <person name="Lv Z."/>
            <person name="Lu X."/>
            <person name="Zhang F."/>
            <person name="Jiang W."/>
            <person name="Ma Y."/>
            <person name="Chen M."/>
            <person name="Hao X."/>
            <person name="Li L."/>
            <person name="Tang Y."/>
            <person name="Lv G."/>
            <person name="Zhou Y."/>
            <person name="Sun X."/>
            <person name="Brodelius P.E."/>
            <person name="Rose J.K.C."/>
            <person name="Tang K."/>
        </authorList>
    </citation>
    <scope>NUCLEOTIDE SEQUENCE [LARGE SCALE GENOMIC DNA]</scope>
    <source>
        <strain evidence="13">cv. Huhao1</strain>
        <tissue evidence="12">Leaf</tissue>
    </source>
</reference>
<keyword evidence="5" id="KW-0949">S-adenosyl-L-methionine</keyword>
<evidence type="ECO:0000256" key="4">
    <source>
        <dbReference type="ARBA" id="ARBA00022679"/>
    </source>
</evidence>
<dbReference type="Gene3D" id="2.170.270.10">
    <property type="entry name" value="SET domain"/>
    <property type="match status" value="1"/>
</dbReference>
<keyword evidence="6" id="KW-0863">Zinc-finger</keyword>
<evidence type="ECO:0000259" key="8">
    <source>
        <dbReference type="PROSITE" id="PS50157"/>
    </source>
</evidence>
<dbReference type="SMART" id="SM00317">
    <property type="entry name" value="SET"/>
    <property type="match status" value="1"/>
</dbReference>
<keyword evidence="13" id="KW-1185">Reference proteome</keyword>
<dbReference type="Pfam" id="PF05033">
    <property type="entry name" value="Pre-SET"/>
    <property type="match status" value="1"/>
</dbReference>
<evidence type="ECO:0000259" key="11">
    <source>
        <dbReference type="PROSITE" id="PS50868"/>
    </source>
</evidence>
<feature type="domain" description="Post-SET" evidence="11">
    <location>
        <begin position="1389"/>
        <end position="1405"/>
    </location>
</feature>
<dbReference type="SMART" id="SM00468">
    <property type="entry name" value="PreSET"/>
    <property type="match status" value="1"/>
</dbReference>
<dbReference type="GO" id="GO:0008270">
    <property type="term" value="F:zinc ion binding"/>
    <property type="evidence" value="ECO:0007669"/>
    <property type="project" value="UniProtKB-KW"/>
</dbReference>
<dbReference type="GO" id="GO:0005634">
    <property type="term" value="C:nucleus"/>
    <property type="evidence" value="ECO:0007669"/>
    <property type="project" value="InterPro"/>
</dbReference>
<feature type="region of interest" description="Disordered" evidence="7">
    <location>
        <begin position="45"/>
        <end position="69"/>
    </location>
</feature>
<dbReference type="InterPro" id="IPR003616">
    <property type="entry name" value="Post-SET_dom"/>
</dbReference>
<dbReference type="Gene3D" id="3.30.160.60">
    <property type="entry name" value="Classic Zinc Finger"/>
    <property type="match status" value="2"/>
</dbReference>
<feature type="domain" description="SET" evidence="9">
    <location>
        <begin position="1250"/>
        <end position="1382"/>
    </location>
</feature>
<evidence type="ECO:0000256" key="5">
    <source>
        <dbReference type="ARBA" id="ARBA00022691"/>
    </source>
</evidence>
<feature type="compositionally biased region" description="Acidic residues" evidence="7">
    <location>
        <begin position="51"/>
        <end position="61"/>
    </location>
</feature>
<gene>
    <name evidence="12" type="ORF">CTI12_AA458090</name>
</gene>
<dbReference type="SMART" id="SM00355">
    <property type="entry name" value="ZnF_C2H2"/>
    <property type="match status" value="4"/>
</dbReference>
<sequence length="1405" mass="158485">MQVLPCNGVHYAGESNSPNQGSEKAFVYDGEANSVKHELVQDGNDKLDNMETSDDEQFGEFDESHHGNDPFHEVGMSSNSRDSGVDSLDVDMVGRELPVGNQECESSRLESEWLEEDQPMGVWVKWRGKWQAGIRCARSDWPLSTVRAKPTHERKQYLVIFFPRKRTHIWADVLLLRSISEYPEPIAYRSHKAGVKVVKDLTLARRFIMQKFAVSMINTIEQLNAEALTETARSVVVWKDFAYEASRCKDYSDLGNMLLKLKNMILQQFIDSFWLEHSQQIWVQQCQIAHSVEAIELLKEELNDVIKWNEVQTLPNSVLQSDVSSDWKAVKPEVMKWFSMSNPSFNTGDTEQQTNNGFPNTGLQVSRKRAKLEIRRAEVQPLQLETAAVEIDSSFFNGSIGPANGEVSLLGTTETGDYPTDTWGDIVVEAGNNQEVRFNNLETTPVNKTKQCTAFIEAKGRQCVRWANDGDIYCCVHLSARFSTNIVKVEVAPPSADANMCGGTTVLGTRCKHRSLPGTSFCKKHRINKDTDIAFISPPENTLKRKLEEVSRDLPEANNCKEIVLSTHFGTPQEYNSSEPMHCIGIGDGVRCNETPKKHTLYCEPHLPNWLKRARNGKSRIVSKEVFVDLLKSCESYEQKIHLHQACELFYKFFKSVLSLRSPVPKEIQLQWVISEASKDVRTRHFLMKLVESEKERITRLWGFNSDNIAQSSYSVVEPIKHLMPTNGVNDDGIAIKCNICSVVFVDDQMLAKHCIDNHKKEAQSLFKGFVCAICLESFADNNLLEAHVQGKHQVEFVEQCMLYQCIPCGSRFGNPDQLWSHVLSHHPSNFKQLQNIIQVQAQVKPKGNDERSIQVRNVNNADNQGGLQRFVCRFCGMRFDLLPDLGRHHQAAHMGSLPNGPRKRGVGAPFLSNKLKPGRRFKKGLGIRHRGVGSIKKLIQEPFKEALEVESQSLESLSLGRLAESECSDVAKLLFSKINKTKRHPGNLEVLAMVRSACCRTSLQESLEKKYGMLPQRLYLKAAKLCSDHNVVVEWHQEGFVCPKGCKSITDSPELPPLESLSEVSVRPVAEICPQSPETSEWVKDECHYIINFSHSKLEASERGIVLCDDISFGKEAVPVACVVDEHLLGSLHDDDEQSNVCFLPWESFTYVRNPMLDKSLDLGSQSLQLGCGCAHSTCSPMACDHVYLFDNDYEDAKDINGKSMKGRFPYDENGRIILEVGYLVYECNRNCGCNKYCQNRVLQNGVRVKLEVFKTEDKGWAVRAGEPIARGTFVCEYVGEVIDEQEANKRRRRYGREGCGFIFEVDARVNDMSRLIEGEASYAIDATKHGNVSRYINHSCSPNLENHQVLIESLDSQMSHIGLYASRDISEGEELSFDYMHKAPPDVGCQCKCGAANCRGRVQ</sequence>
<feature type="domain" description="C2H2-type" evidence="8">
    <location>
        <begin position="770"/>
        <end position="798"/>
    </location>
</feature>
<keyword evidence="4" id="KW-0808">Transferase</keyword>
<keyword evidence="2" id="KW-0158">Chromosome</keyword>
<dbReference type="InterPro" id="IPR001214">
    <property type="entry name" value="SET_dom"/>
</dbReference>
<evidence type="ECO:0000313" key="13">
    <source>
        <dbReference type="Proteomes" id="UP000245207"/>
    </source>
</evidence>
<dbReference type="PANTHER" id="PTHR47325">
    <property type="entry name" value="HISTONE-LYSINE N-METHYLTRANSFERASE SUVR5"/>
    <property type="match status" value="1"/>
</dbReference>
<dbReference type="GO" id="GO:0042054">
    <property type="term" value="F:histone methyltransferase activity"/>
    <property type="evidence" value="ECO:0007669"/>
    <property type="project" value="InterPro"/>
</dbReference>
<dbReference type="InterPro" id="IPR046341">
    <property type="entry name" value="SET_dom_sf"/>
</dbReference>
<dbReference type="SUPFAM" id="SSF57667">
    <property type="entry name" value="beta-beta-alpha zinc fingers"/>
    <property type="match status" value="1"/>
</dbReference>
<dbReference type="PROSITE" id="PS50280">
    <property type="entry name" value="SET"/>
    <property type="match status" value="1"/>
</dbReference>
<dbReference type="Proteomes" id="UP000245207">
    <property type="component" value="Unassembled WGS sequence"/>
</dbReference>
<feature type="domain" description="C2H2-type" evidence="8">
    <location>
        <begin position="804"/>
        <end position="826"/>
    </location>
</feature>
<dbReference type="PROSITE" id="PS00028">
    <property type="entry name" value="ZINC_FINGER_C2H2_1"/>
    <property type="match status" value="3"/>
</dbReference>
<dbReference type="PROSITE" id="PS50157">
    <property type="entry name" value="ZINC_FINGER_C2H2_2"/>
    <property type="match status" value="3"/>
</dbReference>
<dbReference type="STRING" id="35608.A0A2U1LRW0"/>
<dbReference type="GO" id="GO:0032259">
    <property type="term" value="P:methylation"/>
    <property type="evidence" value="ECO:0007669"/>
    <property type="project" value="UniProtKB-KW"/>
</dbReference>
<feature type="region of interest" description="Disordered" evidence="7">
    <location>
        <begin position="1"/>
        <end position="24"/>
    </location>
</feature>
<dbReference type="GO" id="GO:0005694">
    <property type="term" value="C:chromosome"/>
    <property type="evidence" value="ECO:0007669"/>
    <property type="project" value="UniProtKB-SubCell"/>
</dbReference>
<evidence type="ECO:0000256" key="2">
    <source>
        <dbReference type="ARBA" id="ARBA00022454"/>
    </source>
</evidence>
<evidence type="ECO:0000313" key="12">
    <source>
        <dbReference type="EMBL" id="PWA51742.1"/>
    </source>
</evidence>
<evidence type="ECO:0000256" key="1">
    <source>
        <dbReference type="ARBA" id="ARBA00004286"/>
    </source>
</evidence>
<evidence type="ECO:0000259" key="9">
    <source>
        <dbReference type="PROSITE" id="PS50280"/>
    </source>
</evidence>
<keyword evidence="6" id="KW-0479">Metal-binding</keyword>
<dbReference type="Pfam" id="PF00856">
    <property type="entry name" value="SET"/>
    <property type="match status" value="1"/>
</dbReference>
<feature type="domain" description="Pre-SET" evidence="10">
    <location>
        <begin position="1171"/>
        <end position="1247"/>
    </location>
</feature>
<name>A0A2U1LRW0_ARTAN</name>
<dbReference type="InterPro" id="IPR013087">
    <property type="entry name" value="Znf_C2H2_type"/>
</dbReference>
<comment type="subcellular location">
    <subcellularLocation>
        <location evidence="1">Chromosome</location>
    </subcellularLocation>
</comment>